<keyword evidence="1" id="KW-0472">Membrane</keyword>
<name>A0AAV4QSU3_CAEEX</name>
<feature type="transmembrane region" description="Helical" evidence="1">
    <location>
        <begin position="31"/>
        <end position="58"/>
    </location>
</feature>
<dbReference type="EMBL" id="BPLR01006614">
    <property type="protein sequence ID" value="GIY11165.1"/>
    <property type="molecule type" value="Genomic_DNA"/>
</dbReference>
<reference evidence="2 3" key="1">
    <citation type="submission" date="2021-06" db="EMBL/GenBank/DDBJ databases">
        <title>Caerostris extrusa draft genome.</title>
        <authorList>
            <person name="Kono N."/>
            <person name="Arakawa K."/>
        </authorList>
    </citation>
    <scope>NUCLEOTIDE SEQUENCE [LARGE SCALE GENOMIC DNA]</scope>
</reference>
<proteinExistence type="predicted"/>
<feature type="transmembrane region" description="Helical" evidence="1">
    <location>
        <begin position="64"/>
        <end position="85"/>
    </location>
</feature>
<gene>
    <name evidence="2" type="ORF">CEXT_189861</name>
</gene>
<protein>
    <submittedName>
        <fullName evidence="2">Uncharacterized protein</fullName>
    </submittedName>
</protein>
<keyword evidence="1" id="KW-0812">Transmembrane</keyword>
<keyword evidence="1" id="KW-1133">Transmembrane helix</keyword>
<organism evidence="2 3">
    <name type="scientific">Caerostris extrusa</name>
    <name type="common">Bark spider</name>
    <name type="synonym">Caerostris bankana</name>
    <dbReference type="NCBI Taxonomy" id="172846"/>
    <lineage>
        <taxon>Eukaryota</taxon>
        <taxon>Metazoa</taxon>
        <taxon>Ecdysozoa</taxon>
        <taxon>Arthropoda</taxon>
        <taxon>Chelicerata</taxon>
        <taxon>Arachnida</taxon>
        <taxon>Araneae</taxon>
        <taxon>Araneomorphae</taxon>
        <taxon>Entelegynae</taxon>
        <taxon>Araneoidea</taxon>
        <taxon>Araneidae</taxon>
        <taxon>Caerostris</taxon>
    </lineage>
</organism>
<evidence type="ECO:0000256" key="1">
    <source>
        <dbReference type="SAM" id="Phobius"/>
    </source>
</evidence>
<dbReference type="AlphaFoldDB" id="A0AAV4QSU3"/>
<evidence type="ECO:0000313" key="2">
    <source>
        <dbReference type="EMBL" id="GIY11165.1"/>
    </source>
</evidence>
<comment type="caution">
    <text evidence="2">The sequence shown here is derived from an EMBL/GenBank/DDBJ whole genome shotgun (WGS) entry which is preliminary data.</text>
</comment>
<sequence>MPSTIAYLKRLSLPDDLLFCRTIRIHLHWRLVSGLLGVSGGISIVRAINASCIFNSVVSLMDFLYLRSNGMVGPSMVFAFISCPLSGR</sequence>
<keyword evidence="3" id="KW-1185">Reference proteome</keyword>
<dbReference type="Proteomes" id="UP001054945">
    <property type="component" value="Unassembled WGS sequence"/>
</dbReference>
<evidence type="ECO:0000313" key="3">
    <source>
        <dbReference type="Proteomes" id="UP001054945"/>
    </source>
</evidence>
<accession>A0AAV4QSU3</accession>